<name>A0AAD6ZCE6_9AGAR</name>
<keyword evidence="1" id="KW-0472">Membrane</keyword>
<dbReference type="EMBL" id="JARIHO010000062">
    <property type="protein sequence ID" value="KAJ7315342.1"/>
    <property type="molecule type" value="Genomic_DNA"/>
</dbReference>
<dbReference type="Proteomes" id="UP001218218">
    <property type="component" value="Unassembled WGS sequence"/>
</dbReference>
<keyword evidence="1" id="KW-1133">Transmembrane helix</keyword>
<comment type="caution">
    <text evidence="2">The sequence shown here is derived from an EMBL/GenBank/DDBJ whole genome shotgun (WGS) entry which is preliminary data.</text>
</comment>
<organism evidence="2 3">
    <name type="scientific">Mycena albidolilacea</name>
    <dbReference type="NCBI Taxonomy" id="1033008"/>
    <lineage>
        <taxon>Eukaryota</taxon>
        <taxon>Fungi</taxon>
        <taxon>Dikarya</taxon>
        <taxon>Basidiomycota</taxon>
        <taxon>Agaricomycotina</taxon>
        <taxon>Agaricomycetes</taxon>
        <taxon>Agaricomycetidae</taxon>
        <taxon>Agaricales</taxon>
        <taxon>Marasmiineae</taxon>
        <taxon>Mycenaceae</taxon>
        <taxon>Mycena</taxon>
    </lineage>
</organism>
<evidence type="ECO:0000256" key="1">
    <source>
        <dbReference type="SAM" id="Phobius"/>
    </source>
</evidence>
<keyword evidence="1" id="KW-0812">Transmembrane</keyword>
<dbReference type="AlphaFoldDB" id="A0AAD6ZCE6"/>
<evidence type="ECO:0000313" key="2">
    <source>
        <dbReference type="EMBL" id="KAJ7315342.1"/>
    </source>
</evidence>
<keyword evidence="3" id="KW-1185">Reference proteome</keyword>
<feature type="transmembrane region" description="Helical" evidence="1">
    <location>
        <begin position="62"/>
        <end position="82"/>
    </location>
</feature>
<gene>
    <name evidence="2" type="ORF">DFH08DRAFT_893704</name>
</gene>
<sequence length="85" mass="9235">MAQVACTASCLLVEDSGKLGAQLVRHPAAMQLAIGFCFFLGFTIMQLTTIPLFRESLQCRPICIPLVFPISPTLAYTLGTFARGR</sequence>
<proteinExistence type="predicted"/>
<feature type="transmembrane region" description="Helical" evidence="1">
    <location>
        <begin position="30"/>
        <end position="50"/>
    </location>
</feature>
<reference evidence="2" key="1">
    <citation type="submission" date="2023-03" db="EMBL/GenBank/DDBJ databases">
        <title>Massive genome expansion in bonnet fungi (Mycena s.s.) driven by repeated elements and novel gene families across ecological guilds.</title>
        <authorList>
            <consortium name="Lawrence Berkeley National Laboratory"/>
            <person name="Harder C.B."/>
            <person name="Miyauchi S."/>
            <person name="Viragh M."/>
            <person name="Kuo A."/>
            <person name="Thoen E."/>
            <person name="Andreopoulos B."/>
            <person name="Lu D."/>
            <person name="Skrede I."/>
            <person name="Drula E."/>
            <person name="Henrissat B."/>
            <person name="Morin E."/>
            <person name="Kohler A."/>
            <person name="Barry K."/>
            <person name="LaButti K."/>
            <person name="Morin E."/>
            <person name="Salamov A."/>
            <person name="Lipzen A."/>
            <person name="Mereny Z."/>
            <person name="Hegedus B."/>
            <person name="Baldrian P."/>
            <person name="Stursova M."/>
            <person name="Weitz H."/>
            <person name="Taylor A."/>
            <person name="Grigoriev I.V."/>
            <person name="Nagy L.G."/>
            <person name="Martin F."/>
            <person name="Kauserud H."/>
        </authorList>
    </citation>
    <scope>NUCLEOTIDE SEQUENCE</scope>
    <source>
        <strain evidence="2">CBHHK002</strain>
    </source>
</reference>
<protein>
    <submittedName>
        <fullName evidence="2">Uncharacterized protein</fullName>
    </submittedName>
</protein>
<evidence type="ECO:0000313" key="3">
    <source>
        <dbReference type="Proteomes" id="UP001218218"/>
    </source>
</evidence>
<accession>A0AAD6ZCE6</accession>